<feature type="non-terminal residue" evidence="1">
    <location>
        <position position="39"/>
    </location>
</feature>
<name>A0A6J4R7V1_9ACTN</name>
<evidence type="ECO:0000313" key="1">
    <source>
        <dbReference type="EMBL" id="CAA9459811.1"/>
    </source>
</evidence>
<gene>
    <name evidence="1" type="ORF">AVDCRST_MAG58-2351</name>
</gene>
<dbReference type="EMBL" id="CADCVF010000046">
    <property type="protein sequence ID" value="CAA9459811.1"/>
    <property type="molecule type" value="Genomic_DNA"/>
</dbReference>
<dbReference type="AlphaFoldDB" id="A0A6J4R7V1"/>
<reference evidence="1" key="1">
    <citation type="submission" date="2020-02" db="EMBL/GenBank/DDBJ databases">
        <authorList>
            <person name="Meier V. D."/>
        </authorList>
    </citation>
    <scope>NUCLEOTIDE SEQUENCE</scope>
    <source>
        <strain evidence="1">AVDCRST_MAG58</strain>
    </source>
</reference>
<sequence>WPSVPCSWSLSRTLPFLVDYSNVSNVATRCRSPGKQSDT</sequence>
<proteinExistence type="predicted"/>
<feature type="non-terminal residue" evidence="1">
    <location>
        <position position="1"/>
    </location>
</feature>
<protein>
    <submittedName>
        <fullName evidence="1">Uncharacterized protein</fullName>
    </submittedName>
</protein>
<organism evidence="1">
    <name type="scientific">uncultured Rubrobacteraceae bacterium</name>
    <dbReference type="NCBI Taxonomy" id="349277"/>
    <lineage>
        <taxon>Bacteria</taxon>
        <taxon>Bacillati</taxon>
        <taxon>Actinomycetota</taxon>
        <taxon>Rubrobacteria</taxon>
        <taxon>Rubrobacterales</taxon>
        <taxon>Rubrobacteraceae</taxon>
        <taxon>environmental samples</taxon>
    </lineage>
</organism>
<accession>A0A6J4R7V1</accession>